<gene>
    <name evidence="2" type="ORF">ABIC75_003713</name>
</gene>
<proteinExistence type="predicted"/>
<sequence length="167" mass="18319">MIESYRPSSTSRSVMLLVGVPGTAIFWFVGIKAIGQVPLLLSCAFVAAGGAIARQVLFDLTMRVDMDAHSITRSWQFGSVVVPIDKIHRLSWGGARGSLVLSIHYGAKRFIQISSNVLTKDELRKIHKDLLAAAIAAHGLEGTPLRPLFSEQVGYIDIDEMIAMKRR</sequence>
<keyword evidence="3" id="KW-1185">Reference proteome</keyword>
<evidence type="ECO:0000313" key="3">
    <source>
        <dbReference type="Proteomes" id="UP001549184"/>
    </source>
</evidence>
<name>A0ABV2JYT8_9GAMM</name>
<keyword evidence="1" id="KW-0812">Transmembrane</keyword>
<evidence type="ECO:0008006" key="4">
    <source>
        <dbReference type="Google" id="ProtNLM"/>
    </source>
</evidence>
<evidence type="ECO:0000256" key="1">
    <source>
        <dbReference type="SAM" id="Phobius"/>
    </source>
</evidence>
<comment type="caution">
    <text evidence="2">The sequence shown here is derived from an EMBL/GenBank/DDBJ whole genome shotgun (WGS) entry which is preliminary data.</text>
</comment>
<keyword evidence="1" id="KW-0472">Membrane</keyword>
<dbReference type="Proteomes" id="UP001549184">
    <property type="component" value="Unassembled WGS sequence"/>
</dbReference>
<organism evidence="2 3">
    <name type="scientific">Dyella japonica</name>
    <dbReference type="NCBI Taxonomy" id="231455"/>
    <lineage>
        <taxon>Bacteria</taxon>
        <taxon>Pseudomonadati</taxon>
        <taxon>Pseudomonadota</taxon>
        <taxon>Gammaproteobacteria</taxon>
        <taxon>Lysobacterales</taxon>
        <taxon>Rhodanobacteraceae</taxon>
        <taxon>Dyella</taxon>
    </lineage>
</organism>
<protein>
    <recommendedName>
        <fullName evidence="4">PH domain-containing protein</fullName>
    </recommendedName>
</protein>
<feature type="transmembrane region" description="Helical" evidence="1">
    <location>
        <begin position="37"/>
        <end position="57"/>
    </location>
</feature>
<reference evidence="2 3" key="1">
    <citation type="submission" date="2024-06" db="EMBL/GenBank/DDBJ databases">
        <title>Sorghum-associated microbial communities from plants grown in Nebraska, USA.</title>
        <authorList>
            <person name="Schachtman D."/>
        </authorList>
    </citation>
    <scope>NUCLEOTIDE SEQUENCE [LARGE SCALE GENOMIC DNA]</scope>
    <source>
        <strain evidence="2 3">1073</strain>
    </source>
</reference>
<dbReference type="EMBL" id="JBEPMU010000006">
    <property type="protein sequence ID" value="MET3653975.1"/>
    <property type="molecule type" value="Genomic_DNA"/>
</dbReference>
<evidence type="ECO:0000313" key="2">
    <source>
        <dbReference type="EMBL" id="MET3653975.1"/>
    </source>
</evidence>
<accession>A0ABV2JYT8</accession>
<dbReference type="RefSeq" id="WP_354015351.1">
    <property type="nucleotide sequence ID" value="NZ_JBEPMU010000006.1"/>
</dbReference>
<keyword evidence="1" id="KW-1133">Transmembrane helix</keyword>
<feature type="transmembrane region" description="Helical" evidence="1">
    <location>
        <begin position="12"/>
        <end position="31"/>
    </location>
</feature>